<proteinExistence type="predicted"/>
<accession>A0A5C6G0Y8</accession>
<name>A0A5C6G0Y8_METRR</name>
<dbReference type="AlphaFoldDB" id="A0A5C6G0Y8"/>
<dbReference type="Proteomes" id="UP000317257">
    <property type="component" value="Unassembled WGS sequence"/>
</dbReference>
<protein>
    <submittedName>
        <fullName evidence="1">Uncharacterized protein</fullName>
    </submittedName>
</protein>
<dbReference type="EMBL" id="SBHS01000040">
    <property type="protein sequence ID" value="TWU71645.1"/>
    <property type="molecule type" value="Genomic_DNA"/>
</dbReference>
<evidence type="ECO:0000313" key="2">
    <source>
        <dbReference type="Proteomes" id="UP000317257"/>
    </source>
</evidence>
<sequence length="67" mass="7354">MPDFVYRDRRLCKGSGVEAREGGRNGVSLGLDIITGLLSSRPLGVKAHPSLWEENRTSAPKEWNDSA</sequence>
<evidence type="ECO:0000313" key="1">
    <source>
        <dbReference type="EMBL" id="TWU71645.1"/>
    </source>
</evidence>
<comment type="caution">
    <text evidence="1">The sequence shown here is derived from an EMBL/GenBank/DDBJ whole genome shotgun (WGS) entry which is preliminary data.</text>
</comment>
<gene>
    <name evidence="1" type="ORF">ED733_002391</name>
</gene>
<reference evidence="2" key="1">
    <citation type="submission" date="2018-12" db="EMBL/GenBank/DDBJ databases">
        <title>The complete genome of Metarhizium rileyi, a key fungal pathogen of Lepidoptera.</title>
        <authorList>
            <person name="Binneck E."/>
            <person name="Lastra C.C.L."/>
            <person name="Sosa-Gomez D.R."/>
        </authorList>
    </citation>
    <scope>NUCLEOTIDE SEQUENCE [LARGE SCALE GENOMIC DNA]</scope>
    <source>
        <strain evidence="2">Cep018-CH2</strain>
    </source>
</reference>
<organism evidence="1 2">
    <name type="scientific">Metarhizium rileyi (strain RCEF 4871)</name>
    <name type="common">Nomuraea rileyi</name>
    <dbReference type="NCBI Taxonomy" id="1649241"/>
    <lineage>
        <taxon>Eukaryota</taxon>
        <taxon>Fungi</taxon>
        <taxon>Dikarya</taxon>
        <taxon>Ascomycota</taxon>
        <taxon>Pezizomycotina</taxon>
        <taxon>Sordariomycetes</taxon>
        <taxon>Hypocreomycetidae</taxon>
        <taxon>Hypocreales</taxon>
        <taxon>Clavicipitaceae</taxon>
        <taxon>Metarhizium</taxon>
    </lineage>
</organism>